<keyword evidence="1" id="KW-1133">Transmembrane helix</keyword>
<evidence type="ECO:0000256" key="1">
    <source>
        <dbReference type="SAM" id="Phobius"/>
    </source>
</evidence>
<evidence type="ECO:0000313" key="2">
    <source>
        <dbReference type="EMBL" id="CAH0480122.1"/>
    </source>
</evidence>
<dbReference type="Proteomes" id="UP001160483">
    <property type="component" value="Unassembled WGS sequence"/>
</dbReference>
<protein>
    <recommendedName>
        <fullName evidence="4">Transmembrane protein</fullName>
    </recommendedName>
</protein>
<evidence type="ECO:0000313" key="3">
    <source>
        <dbReference type="Proteomes" id="UP001160483"/>
    </source>
</evidence>
<keyword evidence="1" id="KW-0472">Membrane</keyword>
<gene>
    <name evidence="2" type="ORF">PBS003_LOCUS6748</name>
</gene>
<dbReference type="AlphaFoldDB" id="A0AAU9LB26"/>
<keyword evidence="1" id="KW-0812">Transmembrane</keyword>
<sequence length="134" mass="15782">MQRSVNRAEGDNDTHEMDDDPYLTALIQEGEDRLEYEQHARERRHATNTRWRLFMMAVMFLSQVFVELGRRCLQCLQRHLLRCISFRWLVWMCSCKRIGTLRLLLTLGLAFVLPCIVLTIGRLHFSSGRGAKTR</sequence>
<evidence type="ECO:0008006" key="4">
    <source>
        <dbReference type="Google" id="ProtNLM"/>
    </source>
</evidence>
<proteinExistence type="predicted"/>
<name>A0AAU9LB26_9STRA</name>
<comment type="caution">
    <text evidence="2">The sequence shown here is derived from an EMBL/GenBank/DDBJ whole genome shotgun (WGS) entry which is preliminary data.</text>
</comment>
<dbReference type="EMBL" id="CAKKTJ010000322">
    <property type="protein sequence ID" value="CAH0480122.1"/>
    <property type="molecule type" value="Genomic_DNA"/>
</dbReference>
<reference evidence="2" key="1">
    <citation type="submission" date="2021-11" db="EMBL/GenBank/DDBJ databases">
        <authorList>
            <person name="Islam A."/>
            <person name="Islam S."/>
            <person name="Flora M.S."/>
            <person name="Rahman M."/>
            <person name="Ziaur R.M."/>
            <person name="Epstein J.H."/>
            <person name="Hassan M."/>
            <person name="Klassen M."/>
            <person name="Woodard K."/>
            <person name="Webb A."/>
            <person name="Webby R.J."/>
            <person name="El Zowalaty M.E."/>
        </authorList>
    </citation>
    <scope>NUCLEOTIDE SEQUENCE</scope>
    <source>
        <strain evidence="2">Pbs3</strain>
    </source>
</reference>
<feature type="transmembrane region" description="Helical" evidence="1">
    <location>
        <begin position="105"/>
        <end position="125"/>
    </location>
</feature>
<organism evidence="2 3">
    <name type="scientific">Peronospora belbahrii</name>
    <dbReference type="NCBI Taxonomy" id="622444"/>
    <lineage>
        <taxon>Eukaryota</taxon>
        <taxon>Sar</taxon>
        <taxon>Stramenopiles</taxon>
        <taxon>Oomycota</taxon>
        <taxon>Peronosporomycetes</taxon>
        <taxon>Peronosporales</taxon>
        <taxon>Peronosporaceae</taxon>
        <taxon>Peronospora</taxon>
    </lineage>
</organism>
<accession>A0AAU9LB26</accession>